<dbReference type="Pfam" id="PF01753">
    <property type="entry name" value="zf-MYND"/>
    <property type="match status" value="1"/>
</dbReference>
<accession>A0A8H3H2B9</accession>
<dbReference type="EMBL" id="CAJMXA010002893">
    <property type="protein sequence ID" value="CAE6488731.1"/>
    <property type="molecule type" value="Genomic_DNA"/>
</dbReference>
<keyword evidence="5" id="KW-0812">Transmembrane</keyword>
<keyword evidence="5" id="KW-1133">Transmembrane helix</keyword>
<feature type="domain" description="Death" evidence="6">
    <location>
        <begin position="365"/>
        <end position="436"/>
    </location>
</feature>
<dbReference type="InterPro" id="IPR000488">
    <property type="entry name" value="Death_dom"/>
</dbReference>
<dbReference type="PROSITE" id="PS50865">
    <property type="entry name" value="ZF_MYND_2"/>
    <property type="match status" value="1"/>
</dbReference>
<evidence type="ECO:0000256" key="3">
    <source>
        <dbReference type="ARBA" id="ARBA00022833"/>
    </source>
</evidence>
<dbReference type="AlphaFoldDB" id="A0A8H3H2B9"/>
<dbReference type="InterPro" id="IPR002893">
    <property type="entry name" value="Znf_MYND"/>
</dbReference>
<dbReference type="PROSITE" id="PS50017">
    <property type="entry name" value="DEATH_DOMAIN"/>
    <property type="match status" value="1"/>
</dbReference>
<keyword evidence="2 4" id="KW-0863">Zinc-finger</keyword>
<dbReference type="GO" id="GO:0008270">
    <property type="term" value="F:zinc ion binding"/>
    <property type="evidence" value="ECO:0007669"/>
    <property type="project" value="UniProtKB-KW"/>
</dbReference>
<name>A0A8H3H2B9_9AGAM</name>
<evidence type="ECO:0000313" key="8">
    <source>
        <dbReference type="EMBL" id="CAE6488731.1"/>
    </source>
</evidence>
<dbReference type="Proteomes" id="UP000663853">
    <property type="component" value="Unassembled WGS sequence"/>
</dbReference>
<evidence type="ECO:0000259" key="6">
    <source>
        <dbReference type="PROSITE" id="PS50017"/>
    </source>
</evidence>
<reference evidence="8" key="1">
    <citation type="submission" date="2021-01" db="EMBL/GenBank/DDBJ databases">
        <authorList>
            <person name="Kaushik A."/>
        </authorList>
    </citation>
    <scope>NUCLEOTIDE SEQUENCE</scope>
    <source>
        <strain evidence="8">AG6-10EEA</strain>
    </source>
</reference>
<evidence type="ECO:0000256" key="4">
    <source>
        <dbReference type="PROSITE-ProRule" id="PRU00134"/>
    </source>
</evidence>
<evidence type="ECO:0000256" key="1">
    <source>
        <dbReference type="ARBA" id="ARBA00022723"/>
    </source>
</evidence>
<feature type="transmembrane region" description="Helical" evidence="5">
    <location>
        <begin position="218"/>
        <end position="239"/>
    </location>
</feature>
<feature type="domain" description="MYND-type" evidence="7">
    <location>
        <begin position="539"/>
        <end position="591"/>
    </location>
</feature>
<comment type="caution">
    <text evidence="8">The sequence shown here is derived from an EMBL/GenBank/DDBJ whole genome shotgun (WGS) entry which is preliminary data.</text>
</comment>
<keyword evidence="1" id="KW-0479">Metal-binding</keyword>
<sequence>MADTTRGSVPSRWGMPLEQYVLTYGTGKPQPDWVGGTCHEKVLADIKKVSALGLGELHYPSGISITTLRSILHSHSPIDYVELGSPAFISGCIKLMSSIRLIEKGSPFSYELGYACFRMVAIGLAVCLLRRAAELEMRIGKIIRKANPKALTENTIQLHITHLVQDLAIHLGGREKDAYNCIVGWSACPEHPKCSAPPIVSLSDTCTLLNILYEDRRLLLQAFALLCPTGISAVIFLLWRYVSYERFRAGYQETRKHAGPLQTVLWRCFLITANVEQETFATICSRDDDLWPGRKTGPLLSVELEDSKVLAISFIKRLQRVENKSNKPLLFVDLLNALIFVKHHFLPGCQDLVAHCYGAVIEQVWYALERKEQGNFENYSDLDIPSAFGRVVDMFSETIMLLTQWKDTTPATVEQIIQEIIRTDLLDLIGRIIFLLNPSLDSNRESEDYQVNAHVLKGSQGLLEDLSRLASPPILEARFRFYGPNWWKIALQMSFLSQVAPPGKLLLGGRQRGFYDICWEIWRQIGRSIQHPVAETPSSSFCSYIRCPDPIVTTGSMYQCSKCHKAEYCSPRCQALDWLYDHETISHHVSCPDP</sequence>
<evidence type="ECO:0008006" key="10">
    <source>
        <dbReference type="Google" id="ProtNLM"/>
    </source>
</evidence>
<dbReference type="Gene3D" id="6.10.140.2220">
    <property type="match status" value="1"/>
</dbReference>
<organism evidence="8 9">
    <name type="scientific">Rhizoctonia solani</name>
    <dbReference type="NCBI Taxonomy" id="456999"/>
    <lineage>
        <taxon>Eukaryota</taxon>
        <taxon>Fungi</taxon>
        <taxon>Dikarya</taxon>
        <taxon>Basidiomycota</taxon>
        <taxon>Agaricomycotina</taxon>
        <taxon>Agaricomycetes</taxon>
        <taxon>Cantharellales</taxon>
        <taxon>Ceratobasidiaceae</taxon>
        <taxon>Rhizoctonia</taxon>
    </lineage>
</organism>
<evidence type="ECO:0000259" key="7">
    <source>
        <dbReference type="PROSITE" id="PS50865"/>
    </source>
</evidence>
<evidence type="ECO:0000313" key="9">
    <source>
        <dbReference type="Proteomes" id="UP000663853"/>
    </source>
</evidence>
<dbReference type="SUPFAM" id="SSF144232">
    <property type="entry name" value="HIT/MYND zinc finger-like"/>
    <property type="match status" value="1"/>
</dbReference>
<protein>
    <recommendedName>
        <fullName evidence="10">MYND-type domain-containing protein</fullName>
    </recommendedName>
</protein>
<keyword evidence="5" id="KW-0472">Membrane</keyword>
<gene>
    <name evidence="8" type="ORF">RDB_LOCUS98377</name>
</gene>
<evidence type="ECO:0000256" key="2">
    <source>
        <dbReference type="ARBA" id="ARBA00022771"/>
    </source>
</evidence>
<evidence type="ECO:0000256" key="5">
    <source>
        <dbReference type="SAM" id="Phobius"/>
    </source>
</evidence>
<dbReference type="GO" id="GO:0007165">
    <property type="term" value="P:signal transduction"/>
    <property type="evidence" value="ECO:0007669"/>
    <property type="project" value="InterPro"/>
</dbReference>
<proteinExistence type="predicted"/>
<keyword evidence="3" id="KW-0862">Zinc</keyword>